<sequence>MQSHHASRLAAIDDTTSHHWLKRLVPSSRRSGPGKVCPFHKLNLERQSKLLPRSFVYTNFKCLVRLHNKGMEPLPLAEVARRVGVKRDVFFRRVLVSDADVQQQMLARISDELQELLAREDATLVTDFFPTALRLTLDAPFPAIREALGQIVHVVEHKYPEAQELRARQTRVSYFFSNGHAPEDEAAVESVPRVDADDDEALQSLFQDSFLRTGRVTHLMQILAWHRSYLELFDRSLAATMTRDGTLPLHWGSYIAVMGASELRCHYLADLQQYNFVVNGGDSDWIKGLDYVPPKLFRLHELSSLLAHRPWLLTAKHVAELLRSDQDDSWSVSELVHAIIVLCQAHSMASIALGVGCAEEVDLAVFGQFGYALDAESLTADDVDHHEATDAGSCSSVDLSTIDRDDEMPLKQLKNNSNLDSDTADEEEEVVDEQQQQQDGEDEAEDEDKYGADDGFEVVVDEAAFGVNAPTDSRRMDTLWRFCGGSVIRYTDFDVRSEEYEVLHTEDFSWDEHCFSLVKRYFPGEAGQILEDLFNLTSKLTYDCFGANKDEFVDTTPYRDAVWYYVHRIFGICHDDYDYRLVNTYLNRPTKIFLKKVACTPWKVRKEDFAHFDRVLRPSEKCHVILLVAEARKQAGLMYGLRAVMNHMR</sequence>
<feature type="compositionally biased region" description="Acidic residues" evidence="4">
    <location>
        <begin position="439"/>
        <end position="448"/>
    </location>
</feature>
<dbReference type="GO" id="GO:0016239">
    <property type="term" value="P:positive regulation of macroautophagy"/>
    <property type="evidence" value="ECO:0007669"/>
    <property type="project" value="TreeGrafter"/>
</dbReference>
<dbReference type="EMBL" id="JH598725">
    <property type="status" value="NOT_ANNOTATED_CDS"/>
    <property type="molecule type" value="Genomic_DNA"/>
</dbReference>
<feature type="region of interest" description="Disordered" evidence="4">
    <location>
        <begin position="405"/>
        <end position="448"/>
    </location>
</feature>
<evidence type="ECO:0000256" key="4">
    <source>
        <dbReference type="SAM" id="MobiDB-lite"/>
    </source>
</evidence>
<dbReference type="InterPro" id="IPR006730">
    <property type="entry name" value="Sestrin"/>
</dbReference>
<dbReference type="VEuPathDB" id="FungiDB:HpaG809451"/>
<evidence type="ECO:0000313" key="6">
    <source>
        <dbReference type="Proteomes" id="UP000011713"/>
    </source>
</evidence>
<dbReference type="PANTHER" id="PTHR12474">
    <property type="entry name" value="P53 REGULATED PA26 NUCLEAR PROTEIN SESTRIN"/>
    <property type="match status" value="1"/>
</dbReference>
<dbReference type="STRING" id="559515.M4BSL7"/>
<dbReference type="GO" id="GO:0005737">
    <property type="term" value="C:cytoplasm"/>
    <property type="evidence" value="ECO:0007669"/>
    <property type="project" value="UniProtKB-SubCell"/>
</dbReference>
<dbReference type="GO" id="GO:0071233">
    <property type="term" value="P:cellular response to L-leucine"/>
    <property type="evidence" value="ECO:0007669"/>
    <property type="project" value="TreeGrafter"/>
</dbReference>
<evidence type="ECO:0000313" key="5">
    <source>
        <dbReference type="EnsemblProtists" id="HpaP809451"/>
    </source>
</evidence>
<evidence type="ECO:0008006" key="7">
    <source>
        <dbReference type="Google" id="ProtNLM"/>
    </source>
</evidence>
<dbReference type="GO" id="GO:1901031">
    <property type="term" value="P:regulation of response to reactive oxygen species"/>
    <property type="evidence" value="ECO:0007669"/>
    <property type="project" value="InterPro"/>
</dbReference>
<keyword evidence="6" id="KW-1185">Reference proteome</keyword>
<dbReference type="InterPro" id="IPR029032">
    <property type="entry name" value="AhpD-like"/>
</dbReference>
<dbReference type="HOGENOM" id="CLU_020429_2_1_1"/>
<dbReference type="GO" id="GO:0005634">
    <property type="term" value="C:nucleus"/>
    <property type="evidence" value="ECO:0007669"/>
    <property type="project" value="InterPro"/>
</dbReference>
<dbReference type="GO" id="GO:0070728">
    <property type="term" value="F:L-leucine binding"/>
    <property type="evidence" value="ECO:0007669"/>
    <property type="project" value="TreeGrafter"/>
</dbReference>
<dbReference type="eggNOG" id="KOG3746">
    <property type="taxonomic scope" value="Eukaryota"/>
</dbReference>
<dbReference type="GO" id="GO:1990253">
    <property type="term" value="P:cellular response to leucine starvation"/>
    <property type="evidence" value="ECO:0007669"/>
    <property type="project" value="TreeGrafter"/>
</dbReference>
<evidence type="ECO:0000256" key="1">
    <source>
        <dbReference type="ARBA" id="ARBA00004496"/>
    </source>
</evidence>
<dbReference type="AlphaFoldDB" id="M4BSL7"/>
<keyword evidence="3" id="KW-0963">Cytoplasm</keyword>
<feature type="compositionally biased region" description="Acidic residues" evidence="4">
    <location>
        <begin position="422"/>
        <end position="432"/>
    </location>
</feature>
<dbReference type="GO" id="GO:1904262">
    <property type="term" value="P:negative regulation of TORC1 signaling"/>
    <property type="evidence" value="ECO:0007669"/>
    <property type="project" value="TreeGrafter"/>
</dbReference>
<protein>
    <recommendedName>
        <fullName evidence="7">Sestrin-like protein</fullName>
    </recommendedName>
</protein>
<dbReference type="SUPFAM" id="SSF69118">
    <property type="entry name" value="AhpD-like"/>
    <property type="match status" value="1"/>
</dbReference>
<dbReference type="Proteomes" id="UP000011713">
    <property type="component" value="Unassembled WGS sequence"/>
</dbReference>
<organism evidence="5 6">
    <name type="scientific">Hyaloperonospora arabidopsidis (strain Emoy2)</name>
    <name type="common">Downy mildew agent</name>
    <name type="synonym">Peronospora arabidopsidis</name>
    <dbReference type="NCBI Taxonomy" id="559515"/>
    <lineage>
        <taxon>Eukaryota</taxon>
        <taxon>Sar</taxon>
        <taxon>Stramenopiles</taxon>
        <taxon>Oomycota</taxon>
        <taxon>Peronosporomycetes</taxon>
        <taxon>Peronosporales</taxon>
        <taxon>Peronosporaceae</taxon>
        <taxon>Hyaloperonospora</taxon>
    </lineage>
</organism>
<name>M4BSL7_HYAAE</name>
<evidence type="ECO:0000256" key="2">
    <source>
        <dbReference type="ARBA" id="ARBA00008350"/>
    </source>
</evidence>
<dbReference type="GO" id="GO:0016684">
    <property type="term" value="F:oxidoreductase activity, acting on peroxide as acceptor"/>
    <property type="evidence" value="ECO:0007669"/>
    <property type="project" value="TreeGrafter"/>
</dbReference>
<comment type="similarity">
    <text evidence="2">Belongs to the sestrin family.</text>
</comment>
<accession>M4BSL7</accession>
<dbReference type="OMA" id="HAIIVLC"/>
<reference evidence="6" key="1">
    <citation type="journal article" date="2010" name="Science">
        <title>Signatures of adaptation to obligate biotrophy in the Hyaloperonospora arabidopsidis genome.</title>
        <authorList>
            <person name="Baxter L."/>
            <person name="Tripathy S."/>
            <person name="Ishaque N."/>
            <person name="Boot N."/>
            <person name="Cabral A."/>
            <person name="Kemen E."/>
            <person name="Thines M."/>
            <person name="Ah-Fong A."/>
            <person name="Anderson R."/>
            <person name="Badejoko W."/>
            <person name="Bittner-Eddy P."/>
            <person name="Boore J.L."/>
            <person name="Chibucos M.C."/>
            <person name="Coates M."/>
            <person name="Dehal P."/>
            <person name="Delehaunty K."/>
            <person name="Dong S."/>
            <person name="Downton P."/>
            <person name="Dumas B."/>
            <person name="Fabro G."/>
            <person name="Fronick C."/>
            <person name="Fuerstenberg S.I."/>
            <person name="Fulton L."/>
            <person name="Gaulin E."/>
            <person name="Govers F."/>
            <person name="Hughes L."/>
            <person name="Humphray S."/>
            <person name="Jiang R.H."/>
            <person name="Judelson H."/>
            <person name="Kamoun S."/>
            <person name="Kyung K."/>
            <person name="Meijer H."/>
            <person name="Minx P."/>
            <person name="Morris P."/>
            <person name="Nelson J."/>
            <person name="Phuntumart V."/>
            <person name="Qutob D."/>
            <person name="Rehmany A."/>
            <person name="Rougon-Cardoso A."/>
            <person name="Ryden P."/>
            <person name="Torto-Alalibo T."/>
            <person name="Studholme D."/>
            <person name="Wang Y."/>
            <person name="Win J."/>
            <person name="Wood J."/>
            <person name="Clifton S.W."/>
            <person name="Rogers J."/>
            <person name="Van den Ackerveken G."/>
            <person name="Jones J.D."/>
            <person name="McDowell J.M."/>
            <person name="Beynon J."/>
            <person name="Tyler B.M."/>
        </authorList>
    </citation>
    <scope>NUCLEOTIDE SEQUENCE [LARGE SCALE GENOMIC DNA]</scope>
    <source>
        <strain evidence="6">Emoy2</strain>
    </source>
</reference>
<dbReference type="Pfam" id="PF04636">
    <property type="entry name" value="PA26"/>
    <property type="match status" value="1"/>
</dbReference>
<proteinExistence type="inferred from homology"/>
<comment type="subcellular location">
    <subcellularLocation>
        <location evidence="1">Cytoplasm</location>
    </subcellularLocation>
</comment>
<dbReference type="EnsemblProtists" id="HpaT809451">
    <property type="protein sequence ID" value="HpaP809451"/>
    <property type="gene ID" value="HpaG809451"/>
</dbReference>
<dbReference type="InParanoid" id="M4BSL7"/>
<evidence type="ECO:0000256" key="3">
    <source>
        <dbReference type="ARBA" id="ARBA00022490"/>
    </source>
</evidence>
<dbReference type="PANTHER" id="PTHR12474:SF0">
    <property type="entry name" value="SESTRIN HOMOLOG"/>
    <property type="match status" value="1"/>
</dbReference>
<reference evidence="5" key="2">
    <citation type="submission" date="2015-06" db="UniProtKB">
        <authorList>
            <consortium name="EnsemblProtists"/>
        </authorList>
    </citation>
    <scope>IDENTIFICATION</scope>
    <source>
        <strain evidence="5">Emoy2</strain>
    </source>
</reference>